<keyword evidence="2 4" id="KW-0808">Transferase</keyword>
<comment type="similarity">
    <text evidence="1">Belongs to the CoA-transferase III family.</text>
</comment>
<dbReference type="GO" id="GO:0016740">
    <property type="term" value="F:transferase activity"/>
    <property type="evidence" value="ECO:0007669"/>
    <property type="project" value="UniProtKB-KW"/>
</dbReference>
<dbReference type="Proteomes" id="UP000240988">
    <property type="component" value="Unassembled WGS sequence"/>
</dbReference>
<reference evidence="4 5" key="1">
    <citation type="submission" date="2017-01" db="EMBL/GenBank/DDBJ databases">
        <authorList>
            <consortium name="Urmite Genomes"/>
        </authorList>
    </citation>
    <scope>NUCLEOTIDE SEQUENCE [LARGE SCALE GENOMIC DNA]</scope>
    <source>
        <strain evidence="4 5">AB57</strain>
    </source>
</reference>
<dbReference type="EMBL" id="FUFA01000002">
    <property type="protein sequence ID" value="SPM33747.1"/>
    <property type="molecule type" value="Genomic_DNA"/>
</dbReference>
<accession>A0A2U3NQE7</accession>
<dbReference type="InterPro" id="IPR023606">
    <property type="entry name" value="CoA-Trfase_III_dom_1_sf"/>
</dbReference>
<dbReference type="PANTHER" id="PTHR48228">
    <property type="entry name" value="SUCCINYL-COA--D-CITRAMALATE COA-TRANSFERASE"/>
    <property type="match status" value="1"/>
</dbReference>
<dbReference type="InterPro" id="IPR044855">
    <property type="entry name" value="CoA-Trfase_III_dom3_sf"/>
</dbReference>
<gene>
    <name evidence="4" type="ORF">MRAB57_1551</name>
</gene>
<dbReference type="Gene3D" id="3.40.50.10540">
    <property type="entry name" value="Crotonobetainyl-coa:carnitine coa-transferase, domain 1"/>
    <property type="match status" value="1"/>
</dbReference>
<evidence type="ECO:0000256" key="3">
    <source>
        <dbReference type="SAM" id="MobiDB-lite"/>
    </source>
</evidence>
<protein>
    <submittedName>
        <fullName evidence="4">Crotonobetainyl-CoA:carnitine CoA-transferase CaiB and related acyl-CoA transferases</fullName>
    </submittedName>
</protein>
<dbReference type="AlphaFoldDB" id="A0A2U3NQE7"/>
<keyword evidence="5" id="KW-1185">Reference proteome</keyword>
<name>A0A2U3NQE7_9MYCO</name>
<dbReference type="InterPro" id="IPR050509">
    <property type="entry name" value="CoA-transferase_III"/>
</dbReference>
<dbReference type="PANTHER" id="PTHR48228:SF6">
    <property type="entry name" value="L-CARNITINE COA-TRANSFERASE"/>
    <property type="match status" value="1"/>
</dbReference>
<evidence type="ECO:0000313" key="4">
    <source>
        <dbReference type="EMBL" id="SPM33747.1"/>
    </source>
</evidence>
<dbReference type="Pfam" id="PF02515">
    <property type="entry name" value="CoA_transf_3"/>
    <property type="match status" value="1"/>
</dbReference>
<feature type="non-terminal residue" evidence="4">
    <location>
        <position position="1"/>
    </location>
</feature>
<evidence type="ECO:0000256" key="1">
    <source>
        <dbReference type="ARBA" id="ARBA00008383"/>
    </source>
</evidence>
<organism evidence="4 5">
    <name type="scientific">Mycobacterium rhizamassiliense</name>
    <dbReference type="NCBI Taxonomy" id="1841860"/>
    <lineage>
        <taxon>Bacteria</taxon>
        <taxon>Bacillati</taxon>
        <taxon>Actinomycetota</taxon>
        <taxon>Actinomycetes</taxon>
        <taxon>Mycobacteriales</taxon>
        <taxon>Mycobacteriaceae</taxon>
        <taxon>Mycobacterium</taxon>
    </lineage>
</organism>
<dbReference type="Gene3D" id="3.30.1540.10">
    <property type="entry name" value="formyl-coa transferase, domain 3"/>
    <property type="match status" value="1"/>
</dbReference>
<proteinExistence type="inferred from homology"/>
<sequence>VSSESGPLAGLRVISFGTFVVGNVCATMLSDLGAEVAKVESPRRPEALRSYFSLDHPNIHEPSGIRTTNMFASLTSGQRSVSLNMDVESGRALFRRLVAAVDVVVENFSPGQMDRWGCGFETLSRRRPGLVMASLTGYGQSGRRAKYRAYASNIANYLGLASSWAFDGTHFDFVGAHHAVSAILGAVESVRQGGPAVHIDLAQAETGAAVMAPLYLASMNGGAAWSQAPNAVPGSALSGVFCCLGEDAWVAVELEDAADVAAACALLEIEEPETGDADAGNEIRSALTAWCATFTPYQAVVRLQRAGLAAAVVENLEDLWRDPQLRSRGAYRDVFHPDVGSRELPASPDQVALGLPRTTRPGARLGADTTAILQAWLGFSEQDIDELEHSDACWHPPKQQHPTSPNSHDKIGIAR</sequence>
<dbReference type="STRING" id="1841860.GCA_900157375_01552"/>
<dbReference type="InterPro" id="IPR003673">
    <property type="entry name" value="CoA-Trfase_fam_III"/>
</dbReference>
<dbReference type="SUPFAM" id="SSF89796">
    <property type="entry name" value="CoA-transferase family III (CaiB/BaiF)"/>
    <property type="match status" value="1"/>
</dbReference>
<feature type="region of interest" description="Disordered" evidence="3">
    <location>
        <begin position="392"/>
        <end position="415"/>
    </location>
</feature>
<evidence type="ECO:0000256" key="2">
    <source>
        <dbReference type="ARBA" id="ARBA00022679"/>
    </source>
</evidence>
<evidence type="ECO:0000313" key="5">
    <source>
        <dbReference type="Proteomes" id="UP000240988"/>
    </source>
</evidence>